<keyword evidence="3 5" id="KW-0408">Iron</keyword>
<dbReference type="CDD" id="cd07402">
    <property type="entry name" value="MPP_GpdQ"/>
    <property type="match status" value="1"/>
</dbReference>
<dbReference type="EC" id="3.1.4.53" evidence="5"/>
<comment type="catalytic activity">
    <reaction evidence="5">
        <text>3',5'-cyclic AMP + H2O = AMP + H(+)</text>
        <dbReference type="Rhea" id="RHEA:25277"/>
        <dbReference type="ChEBI" id="CHEBI:15377"/>
        <dbReference type="ChEBI" id="CHEBI:15378"/>
        <dbReference type="ChEBI" id="CHEBI:58165"/>
        <dbReference type="ChEBI" id="CHEBI:456215"/>
        <dbReference type="EC" id="3.1.4.53"/>
    </reaction>
</comment>
<protein>
    <recommendedName>
        <fullName evidence="5">3',5'-cyclic adenosine monophosphate phosphodiesterase CpdA</fullName>
        <shortName evidence="5">3',5'-cyclic AMP phosphodiesterase</shortName>
        <shortName evidence="5">cAMP phosphodiesterase</shortName>
        <ecNumber evidence="5">3.1.4.53</ecNumber>
    </recommendedName>
</protein>
<feature type="domain" description="Calcineurin-like phosphoesterase" evidence="6">
    <location>
        <begin position="17"/>
        <end position="206"/>
    </location>
</feature>
<evidence type="ECO:0000256" key="5">
    <source>
        <dbReference type="HAMAP-Rule" id="MF_00905"/>
    </source>
</evidence>
<evidence type="ECO:0000259" key="6">
    <source>
        <dbReference type="Pfam" id="PF00149"/>
    </source>
</evidence>
<dbReference type="HAMAP" id="MF_00905">
    <property type="entry name" value="cAMP_phosphodiest_CpdA"/>
    <property type="match status" value="1"/>
</dbReference>
<comment type="caution">
    <text evidence="7">The sequence shown here is derived from an EMBL/GenBank/DDBJ whole genome shotgun (WGS) entry which is preliminary data.</text>
</comment>
<dbReference type="InterPro" id="IPR004843">
    <property type="entry name" value="Calcineurin-like_PHP"/>
</dbReference>
<evidence type="ECO:0000256" key="3">
    <source>
        <dbReference type="ARBA" id="ARBA00023004"/>
    </source>
</evidence>
<dbReference type="InterPro" id="IPR046379">
    <property type="entry name" value="cAMP_phosphodiest_CpdA"/>
</dbReference>
<dbReference type="EMBL" id="RXNU01000001">
    <property type="protein sequence ID" value="RTR40677.1"/>
    <property type="molecule type" value="Genomic_DNA"/>
</dbReference>
<comment type="function">
    <text evidence="5">Hydrolyzes cAMP to 5'-AMP. Plays an important regulatory role in modulating the intracellular concentration of cAMP, thereby influencing cAMP-dependent processes.</text>
</comment>
<keyword evidence="1 5" id="KW-0479">Metal-binding</keyword>
<dbReference type="Gene3D" id="3.60.21.10">
    <property type="match status" value="1"/>
</dbReference>
<dbReference type="OrthoDB" id="9784378at2"/>
<comment type="similarity">
    <text evidence="4 5">Belongs to the cyclic nucleotide phosphodiesterase class-III family.</text>
</comment>
<feature type="binding site" evidence="5">
    <location>
        <position position="95"/>
    </location>
    <ligand>
        <name>Fe cation</name>
        <dbReference type="ChEBI" id="CHEBI:24875"/>
        <label>2</label>
    </ligand>
</feature>
<evidence type="ECO:0000256" key="2">
    <source>
        <dbReference type="ARBA" id="ARBA00022801"/>
    </source>
</evidence>
<feature type="binding site" evidence="5">
    <location>
        <position position="205"/>
    </location>
    <ligand>
        <name>AMP</name>
        <dbReference type="ChEBI" id="CHEBI:456215"/>
    </ligand>
</feature>
<name>A0A3S0IS03_9GAMM</name>
<accession>A0A3S0IS03</accession>
<dbReference type="InterPro" id="IPR050884">
    <property type="entry name" value="CNP_phosphodiesterase-III"/>
</dbReference>
<dbReference type="InterPro" id="IPR029052">
    <property type="entry name" value="Metallo-depent_PP-like"/>
</dbReference>
<feature type="binding site" evidence="5">
    <location>
        <position position="25"/>
    </location>
    <ligand>
        <name>AMP</name>
        <dbReference type="ChEBI" id="CHEBI:456215"/>
    </ligand>
</feature>
<evidence type="ECO:0000256" key="1">
    <source>
        <dbReference type="ARBA" id="ARBA00022723"/>
    </source>
</evidence>
<keyword evidence="8" id="KW-1185">Reference proteome</keyword>
<reference evidence="7 8" key="1">
    <citation type="submission" date="2018-12" db="EMBL/GenBank/DDBJ databases">
        <authorList>
            <person name="Yu L."/>
        </authorList>
    </citation>
    <scope>NUCLEOTIDE SEQUENCE [LARGE SCALE GENOMIC DNA]</scope>
    <source>
        <strain evidence="7 8">HAW-EB2</strain>
    </source>
</reference>
<evidence type="ECO:0000256" key="4">
    <source>
        <dbReference type="ARBA" id="ARBA00025742"/>
    </source>
</evidence>
<feature type="binding site" evidence="5">
    <location>
        <begin position="95"/>
        <end position="96"/>
    </location>
    <ligand>
        <name>AMP</name>
        <dbReference type="ChEBI" id="CHEBI:456215"/>
    </ligand>
</feature>
<organism evidence="7 8">
    <name type="scientific">Shewanella canadensis</name>
    <dbReference type="NCBI Taxonomy" id="271096"/>
    <lineage>
        <taxon>Bacteria</taxon>
        <taxon>Pseudomonadati</taxon>
        <taxon>Pseudomonadota</taxon>
        <taxon>Gammaproteobacteria</taxon>
        <taxon>Alteromonadales</taxon>
        <taxon>Shewanellaceae</taxon>
        <taxon>Shewanella</taxon>
    </lineage>
</organism>
<feature type="binding site" evidence="5">
    <location>
        <position position="65"/>
    </location>
    <ligand>
        <name>AMP</name>
        <dbReference type="ChEBI" id="CHEBI:456215"/>
    </ligand>
</feature>
<dbReference type="AlphaFoldDB" id="A0A3S0IS03"/>
<dbReference type="PANTHER" id="PTHR42988">
    <property type="entry name" value="PHOSPHOHYDROLASE"/>
    <property type="match status" value="1"/>
</dbReference>
<keyword evidence="5" id="KW-0547">Nucleotide-binding</keyword>
<dbReference type="RefSeq" id="WP_126518111.1">
    <property type="nucleotide sequence ID" value="NZ_RXNU01000001.1"/>
</dbReference>
<gene>
    <name evidence="5" type="primary">cpdA</name>
    <name evidence="7" type="ORF">EKG38_01805</name>
</gene>
<evidence type="ECO:0000313" key="8">
    <source>
        <dbReference type="Proteomes" id="UP000267448"/>
    </source>
</evidence>
<feature type="binding site" evidence="5">
    <location>
        <position position="203"/>
    </location>
    <ligand>
        <name>Fe cation</name>
        <dbReference type="ChEBI" id="CHEBI:24875"/>
        <label>2</label>
    </ligand>
</feature>
<sequence>MLKEAISYSIDDNASVRVVQITDPHLFADPDAQLLGVNTAQSLDAVLNTINAVHYPADFMLATGDISQDYSGESYHNFVRAIAPLELPCHYLPGNHDDPRIMRLNMQGPKIFGQRRILAGNWQILMLDSTVRGKPGGHMSDSEIDIIKSAIADQPDRYTLLVMHHNPILVNCAWLDQHCMDNGSDFIEQVAELPQVKGLLWGHVHQKLDQKHPGKHGIMHLMATPSTCIQFKPKSSYFALDALQPGYRLLELKADGTILTNIYRVPGDNFSPDRDASGY</sequence>
<dbReference type="SUPFAM" id="SSF56300">
    <property type="entry name" value="Metallo-dependent phosphatases"/>
    <property type="match status" value="1"/>
</dbReference>
<proteinExistence type="inferred from homology"/>
<feature type="binding site" evidence="5">
    <location>
        <position position="205"/>
    </location>
    <ligand>
        <name>Fe cation</name>
        <dbReference type="ChEBI" id="CHEBI:24875"/>
        <label>1</label>
    </ligand>
</feature>
<feature type="binding site" evidence="5">
    <location>
        <position position="65"/>
    </location>
    <ligand>
        <name>Fe cation</name>
        <dbReference type="ChEBI" id="CHEBI:24875"/>
        <label>1</label>
    </ligand>
</feature>
<evidence type="ECO:0000313" key="7">
    <source>
        <dbReference type="EMBL" id="RTR40677.1"/>
    </source>
</evidence>
<keyword evidence="2 5" id="KW-0378">Hydrolase</keyword>
<dbReference type="Pfam" id="PF00149">
    <property type="entry name" value="Metallophos"/>
    <property type="match status" value="1"/>
</dbReference>
<dbReference type="InterPro" id="IPR026575">
    <property type="entry name" value="GpdQ/CpdA-like"/>
</dbReference>
<feature type="binding site" evidence="5">
    <location>
        <position position="25"/>
    </location>
    <ligand>
        <name>Fe cation</name>
        <dbReference type="ChEBI" id="CHEBI:24875"/>
        <label>1</label>
    </ligand>
</feature>
<feature type="binding site" evidence="5">
    <location>
        <position position="23"/>
    </location>
    <ligand>
        <name>Fe cation</name>
        <dbReference type="ChEBI" id="CHEBI:24875"/>
        <label>1</label>
    </ligand>
</feature>
<dbReference type="GO" id="GO:0000166">
    <property type="term" value="F:nucleotide binding"/>
    <property type="evidence" value="ECO:0007669"/>
    <property type="project" value="UniProtKB-UniRule"/>
</dbReference>
<keyword evidence="5" id="KW-0114">cAMP</keyword>
<dbReference type="NCBIfam" id="NF008359">
    <property type="entry name" value="PRK11148.1"/>
    <property type="match status" value="1"/>
</dbReference>
<feature type="binding site" evidence="5">
    <location>
        <position position="65"/>
    </location>
    <ligand>
        <name>Fe cation</name>
        <dbReference type="ChEBI" id="CHEBI:24875"/>
        <label>2</label>
    </ligand>
</feature>
<feature type="binding site" evidence="5">
    <location>
        <position position="164"/>
    </location>
    <ligand>
        <name>Fe cation</name>
        <dbReference type="ChEBI" id="CHEBI:24875"/>
        <label>2</label>
    </ligand>
</feature>
<dbReference type="Proteomes" id="UP000267448">
    <property type="component" value="Unassembled WGS sequence"/>
</dbReference>
<dbReference type="PANTHER" id="PTHR42988:SF2">
    <property type="entry name" value="CYCLIC NUCLEOTIDE PHOSPHODIESTERASE CBUA0032-RELATED"/>
    <property type="match status" value="1"/>
</dbReference>
<dbReference type="GO" id="GO:0046872">
    <property type="term" value="F:metal ion binding"/>
    <property type="evidence" value="ECO:0007669"/>
    <property type="project" value="UniProtKB-UniRule"/>
</dbReference>
<dbReference type="GO" id="GO:0004115">
    <property type="term" value="F:3',5'-cyclic-AMP phosphodiesterase activity"/>
    <property type="evidence" value="ECO:0007669"/>
    <property type="project" value="UniProtKB-UniRule"/>
</dbReference>
<comment type="cofactor">
    <cofactor evidence="5">
        <name>Fe(2+)</name>
        <dbReference type="ChEBI" id="CHEBI:29033"/>
    </cofactor>
    <text evidence="5">Binds 2 Fe(2+) ions per subunit.</text>
</comment>